<evidence type="ECO:0000256" key="1">
    <source>
        <dbReference type="SAM" id="MobiDB-lite"/>
    </source>
</evidence>
<dbReference type="Proteomes" id="UP000008698">
    <property type="component" value="Unassembled WGS sequence"/>
</dbReference>
<keyword evidence="3" id="KW-1185">Reference proteome</keyword>
<name>C9SWP7_VERA1</name>
<dbReference type="EMBL" id="DS985228">
    <property type="protein sequence ID" value="EEY23438.1"/>
    <property type="molecule type" value="Genomic_DNA"/>
</dbReference>
<accession>C9SWP7</accession>
<protein>
    <submittedName>
        <fullName evidence="2">Predicted protein</fullName>
    </submittedName>
</protein>
<feature type="compositionally biased region" description="Basic and acidic residues" evidence="1">
    <location>
        <begin position="130"/>
        <end position="144"/>
    </location>
</feature>
<feature type="region of interest" description="Disordered" evidence="1">
    <location>
        <begin position="1"/>
        <end position="144"/>
    </location>
</feature>
<feature type="compositionally biased region" description="Low complexity" evidence="1">
    <location>
        <begin position="1"/>
        <end position="12"/>
    </location>
</feature>
<proteinExistence type="predicted"/>
<feature type="compositionally biased region" description="Pro residues" evidence="1">
    <location>
        <begin position="16"/>
        <end position="27"/>
    </location>
</feature>
<evidence type="ECO:0000313" key="3">
    <source>
        <dbReference type="Proteomes" id="UP000008698"/>
    </source>
</evidence>
<dbReference type="AlphaFoldDB" id="C9SWP7"/>
<dbReference type="GeneID" id="9528057"/>
<feature type="compositionally biased region" description="Acidic residues" evidence="1">
    <location>
        <begin position="83"/>
        <end position="92"/>
    </location>
</feature>
<reference evidence="3" key="1">
    <citation type="journal article" date="2011" name="PLoS Pathog.">
        <title>Comparative genomics yields insights into niche adaptation of plant vascular wilt pathogens.</title>
        <authorList>
            <person name="Klosterman S.J."/>
            <person name="Subbarao K.V."/>
            <person name="Kang S."/>
            <person name="Veronese P."/>
            <person name="Gold S.E."/>
            <person name="Thomma B.P.H.J."/>
            <person name="Chen Z."/>
            <person name="Henrissat B."/>
            <person name="Lee Y.-H."/>
            <person name="Park J."/>
            <person name="Garcia-Pedrajas M.D."/>
            <person name="Barbara D.J."/>
            <person name="Anchieta A."/>
            <person name="de Jonge R."/>
            <person name="Santhanam P."/>
            <person name="Maruthachalam K."/>
            <person name="Atallah Z."/>
            <person name="Amyotte S.G."/>
            <person name="Paz Z."/>
            <person name="Inderbitzin P."/>
            <person name="Hayes R.J."/>
            <person name="Heiman D.I."/>
            <person name="Young S."/>
            <person name="Zeng Q."/>
            <person name="Engels R."/>
            <person name="Galagan J."/>
            <person name="Cuomo C.A."/>
            <person name="Dobinson K.F."/>
            <person name="Ma L.-J."/>
        </authorList>
    </citation>
    <scope>NUCLEOTIDE SEQUENCE [LARGE SCALE GENOMIC DNA]</scope>
    <source>
        <strain evidence="3">VaMs.102 / ATCC MYA-4576 / FGSC 10136</strain>
    </source>
</reference>
<dbReference type="RefSeq" id="XP_003000353.1">
    <property type="nucleotide sequence ID" value="XM_003000307.1"/>
</dbReference>
<evidence type="ECO:0000313" key="2">
    <source>
        <dbReference type="EMBL" id="EEY23438.1"/>
    </source>
</evidence>
<gene>
    <name evidence="2" type="ORF">VDBG_09548</name>
</gene>
<sequence>MRRDSSAPSPRRSPVKPNPRPLPPPIPKTKVLIRSPGGGLNRTPPPGSQPAAPEPIDPVDPTRDLESSQARLLDESQAGSEVPEPEEPEEPELPPTPTQKGLEDPIVTTPPTGIHNTPSKRSERRKKRSRHEEPAIKAPTHEAF</sequence>
<feature type="compositionally biased region" description="Pro residues" evidence="1">
    <location>
        <begin position="43"/>
        <end position="58"/>
    </location>
</feature>
<dbReference type="KEGG" id="val:VDBG_09548"/>
<dbReference type="HOGENOM" id="CLU_1797911_0_0_1"/>
<organism evidence="3">
    <name type="scientific">Verticillium alfalfae (strain VaMs.102 / ATCC MYA-4576 / FGSC 10136)</name>
    <name type="common">Verticillium wilt of alfalfa</name>
    <name type="synonym">Verticillium albo-atrum</name>
    <dbReference type="NCBI Taxonomy" id="526221"/>
    <lineage>
        <taxon>Eukaryota</taxon>
        <taxon>Fungi</taxon>
        <taxon>Dikarya</taxon>
        <taxon>Ascomycota</taxon>
        <taxon>Pezizomycotina</taxon>
        <taxon>Sordariomycetes</taxon>
        <taxon>Hypocreomycetidae</taxon>
        <taxon>Glomerellales</taxon>
        <taxon>Plectosphaerellaceae</taxon>
        <taxon>Verticillium</taxon>
    </lineage>
</organism>